<accession>A0ACC0VZH1</accession>
<evidence type="ECO:0000313" key="1">
    <source>
        <dbReference type="EMBL" id="KAI9911672.1"/>
    </source>
</evidence>
<dbReference type="EMBL" id="CM047584">
    <property type="protein sequence ID" value="KAI9911672.1"/>
    <property type="molecule type" value="Genomic_DNA"/>
</dbReference>
<keyword evidence="2" id="KW-1185">Reference proteome</keyword>
<evidence type="ECO:0000313" key="2">
    <source>
        <dbReference type="Proteomes" id="UP001163321"/>
    </source>
</evidence>
<dbReference type="Proteomes" id="UP001163321">
    <property type="component" value="Chromosome 5"/>
</dbReference>
<protein>
    <submittedName>
        <fullName evidence="1">Uncharacterized protein</fullName>
    </submittedName>
</protein>
<sequence>MKRLASNAVKLPAICVCNRVNNVANEENEGREEVDGAKGVAVAHPAKHCERKETTEREKRVDEAHEGQITARG</sequence>
<comment type="caution">
    <text evidence="1">The sequence shown here is derived from an EMBL/GenBank/DDBJ whole genome shotgun (WGS) entry which is preliminary data.</text>
</comment>
<reference evidence="1 2" key="1">
    <citation type="journal article" date="2022" name="bioRxiv">
        <title>The genome of the oomycete Peronosclerospora sorghi, a cosmopolitan pathogen of maize and sorghum, is inflated with dispersed pseudogenes.</title>
        <authorList>
            <person name="Fletcher K."/>
            <person name="Martin F."/>
            <person name="Isakeit T."/>
            <person name="Cavanaugh K."/>
            <person name="Magill C."/>
            <person name="Michelmore R."/>
        </authorList>
    </citation>
    <scope>NUCLEOTIDE SEQUENCE [LARGE SCALE GENOMIC DNA]</scope>
    <source>
        <strain evidence="1">P6</strain>
    </source>
</reference>
<gene>
    <name evidence="1" type="ORF">PsorP6_009153</name>
</gene>
<organism evidence="1 2">
    <name type="scientific">Peronosclerospora sorghi</name>
    <dbReference type="NCBI Taxonomy" id="230839"/>
    <lineage>
        <taxon>Eukaryota</taxon>
        <taxon>Sar</taxon>
        <taxon>Stramenopiles</taxon>
        <taxon>Oomycota</taxon>
        <taxon>Peronosporomycetes</taxon>
        <taxon>Peronosporales</taxon>
        <taxon>Peronosporaceae</taxon>
        <taxon>Peronosclerospora</taxon>
    </lineage>
</organism>
<name>A0ACC0VZH1_9STRA</name>
<proteinExistence type="predicted"/>